<dbReference type="NCBIfam" id="TIGR02595">
    <property type="entry name" value="PEP_CTERM"/>
    <property type="match status" value="1"/>
</dbReference>
<dbReference type="PROSITE" id="PS51318">
    <property type="entry name" value="TAT"/>
    <property type="match status" value="1"/>
</dbReference>
<organism evidence="3">
    <name type="scientific">Tunturiibacter gelidiferens</name>
    <dbReference type="NCBI Taxonomy" id="3069689"/>
    <lineage>
        <taxon>Bacteria</taxon>
        <taxon>Pseudomonadati</taxon>
        <taxon>Acidobacteriota</taxon>
        <taxon>Terriglobia</taxon>
        <taxon>Terriglobales</taxon>
        <taxon>Acidobacteriaceae</taxon>
        <taxon>Tunturiibacter</taxon>
    </lineage>
</organism>
<dbReference type="AlphaFoldDB" id="A0AAU7Z3W9"/>
<feature type="domain" description="Ice-binding protein C-terminal" evidence="2">
    <location>
        <begin position="208"/>
        <end position="231"/>
    </location>
</feature>
<evidence type="ECO:0000259" key="2">
    <source>
        <dbReference type="Pfam" id="PF07589"/>
    </source>
</evidence>
<proteinExistence type="predicted"/>
<reference evidence="3" key="2">
    <citation type="journal article" date="2024" name="Environ. Microbiol.">
        <title>Genome analysis and description of Tunturibacter gen. nov. expands the diversity of Terriglobia in tundra soils.</title>
        <authorList>
            <person name="Messyasz A."/>
            <person name="Mannisto M.K."/>
            <person name="Kerkhof L.J."/>
            <person name="Haggblom M.M."/>
        </authorList>
    </citation>
    <scope>NUCLEOTIDE SEQUENCE</scope>
    <source>
        <strain evidence="3">M8UP39</strain>
    </source>
</reference>
<dbReference type="InterPro" id="IPR013424">
    <property type="entry name" value="Ice-binding_C"/>
</dbReference>
<feature type="signal peptide" evidence="1">
    <location>
        <begin position="1"/>
        <end position="34"/>
    </location>
</feature>
<dbReference type="PROSITE" id="PS51257">
    <property type="entry name" value="PROKAR_LIPOPROTEIN"/>
    <property type="match status" value="1"/>
</dbReference>
<dbReference type="KEGG" id="tgi:RBB81_05830"/>
<protein>
    <submittedName>
        <fullName evidence="3">NF038129 family PEP-CTERM protein</fullName>
    </submittedName>
</protein>
<reference evidence="3" key="1">
    <citation type="submission" date="2023-08" db="EMBL/GenBank/DDBJ databases">
        <authorList>
            <person name="Messyasz A."/>
            <person name="Mannisto M.K."/>
            <person name="Kerkhof L.J."/>
            <person name="Haggblom M."/>
        </authorList>
    </citation>
    <scope>NUCLEOTIDE SEQUENCE</scope>
    <source>
        <strain evidence="3">M8UP39</strain>
    </source>
</reference>
<sequence length="235" mass="24218">MKTASATKTPRSFLAHTAALLAVLILSCAPSAHADTYSISIDTSTLPSGDQFEYFLDLQFNPGQLPGTQLAYADASVPTCCINYGFSLTGDVSDGFGGGPTDISFDNQTPYNDAFGSIYLPSAGVPITFTVGLSGPAVDSPNGTSLSGSTFAISLFDDNMAPILTANPDGFLGLLNLNTNGTVTTQTFLDATGGPSAITITDLTPPPAVPEPNTLVLLATGLTGTLSLVRRRVRS</sequence>
<name>A0AAU7Z3W9_9BACT</name>
<dbReference type="RefSeq" id="WP_353073042.1">
    <property type="nucleotide sequence ID" value="NZ_CP132938.1"/>
</dbReference>
<dbReference type="EMBL" id="CP132938">
    <property type="protein sequence ID" value="XCB23441.1"/>
    <property type="molecule type" value="Genomic_DNA"/>
</dbReference>
<feature type="chain" id="PRO_5043829263" evidence="1">
    <location>
        <begin position="35"/>
        <end position="235"/>
    </location>
</feature>
<accession>A0AAU7Z3W9</accession>
<evidence type="ECO:0000313" key="3">
    <source>
        <dbReference type="EMBL" id="XCB23441.1"/>
    </source>
</evidence>
<keyword evidence="1" id="KW-0732">Signal</keyword>
<dbReference type="InterPro" id="IPR006311">
    <property type="entry name" value="TAT_signal"/>
</dbReference>
<evidence type="ECO:0000256" key="1">
    <source>
        <dbReference type="SAM" id="SignalP"/>
    </source>
</evidence>
<dbReference type="NCBIfam" id="NF038129">
    <property type="entry name" value="PEP_NF038129"/>
    <property type="match status" value="1"/>
</dbReference>
<dbReference type="Pfam" id="PF07589">
    <property type="entry name" value="PEP-CTERM"/>
    <property type="match status" value="1"/>
</dbReference>
<gene>
    <name evidence="3" type="ORF">RBB81_05830</name>
</gene>